<dbReference type="GO" id="GO:0005524">
    <property type="term" value="F:ATP binding"/>
    <property type="evidence" value="ECO:0007669"/>
    <property type="project" value="UniProtKB-KW"/>
</dbReference>
<evidence type="ECO:0000256" key="3">
    <source>
        <dbReference type="ARBA" id="ARBA00022801"/>
    </source>
</evidence>
<evidence type="ECO:0000256" key="7">
    <source>
        <dbReference type="PROSITE-ProRule" id="PRU00552"/>
    </source>
</evidence>
<dbReference type="InterPro" id="IPR014001">
    <property type="entry name" value="Helicase_ATP-bd"/>
</dbReference>
<dbReference type="CDD" id="cd18787">
    <property type="entry name" value="SF2_C_DEAD"/>
    <property type="match status" value="1"/>
</dbReference>
<accession>E3RRI7</accession>
<dbReference type="SMART" id="SM00487">
    <property type="entry name" value="DEXDc"/>
    <property type="match status" value="1"/>
</dbReference>
<feature type="domain" description="Helicase ATP-binding" evidence="10">
    <location>
        <begin position="150"/>
        <end position="346"/>
    </location>
</feature>
<dbReference type="SUPFAM" id="SSF52540">
    <property type="entry name" value="P-loop containing nucleoside triphosphate hydrolases"/>
    <property type="match status" value="1"/>
</dbReference>
<evidence type="ECO:0000313" key="13">
    <source>
        <dbReference type="EMBL" id="EFQ91667.1"/>
    </source>
</evidence>
<evidence type="ECO:0000256" key="8">
    <source>
        <dbReference type="RuleBase" id="RU000492"/>
    </source>
</evidence>
<dbReference type="Pfam" id="PF00271">
    <property type="entry name" value="Helicase_C"/>
    <property type="match status" value="1"/>
</dbReference>
<dbReference type="EC" id="3.6.4.13" evidence="1"/>
<dbReference type="PROSITE" id="PS51195">
    <property type="entry name" value="Q_MOTIF"/>
    <property type="match status" value="1"/>
</dbReference>
<sequence>MSDAGAADPVVNPAAARKEQMAQDLARAKEAGWTDPVPFEYENTASGAPVEDETRENVAWLSDAAIYQWDDDFGDVGEPNPELEKMLFSDEFHQRAGHAIKALSFEVTVQGPNKPNPVRNFEDAGLHPIMLENVKLCQYTYPTPIQSYCIPAVLTGHDVVAIAQTGSGKTAAFLIPILSKLMGKARQLAAPRPNPVRYNPLTDKVRAEPLVLVVCPTRELACQTFDEARRLCYRTMLRPCVIYGGAPTKNQREQLEMGCDILIATPGRLMDFAQNANLLSFRRLKFTIIDEADELLSGGWEDVMEKIFQGGDTNTDADHTYLMFSATFPKEARRLAKEYMADDFTRIKVGRVGSTHENIKQQIIWVEESAKNQALFDLIFSEGPQRTLVFTNSKAKCDMVDDFLYNKALPVTSIHSDRTQREREDALRSFRTARCPILVATGVTARGLDVANIKHVINYDLPSTMHDGITEYIHRIGRTARIGNEGKATSFFNDRNEDIGEDLTKILLESNQAVPEFLQQHIPEDPTKINWHDGTDDESDNALGGGFGGEAGEAGEAGADTGFGGGDTGGFGGGFGDGGFGDGGFGDGGFGNGGFAADSADKVASW</sequence>
<dbReference type="InterPro" id="IPR027417">
    <property type="entry name" value="P-loop_NTPase"/>
</dbReference>
<feature type="region of interest" description="Disordered" evidence="9">
    <location>
        <begin position="587"/>
        <end position="606"/>
    </location>
</feature>
<keyword evidence="4 8" id="KW-0347">Helicase</keyword>
<evidence type="ECO:0000256" key="5">
    <source>
        <dbReference type="ARBA" id="ARBA00022840"/>
    </source>
</evidence>
<evidence type="ECO:0000256" key="9">
    <source>
        <dbReference type="SAM" id="MobiDB-lite"/>
    </source>
</evidence>
<keyword evidence="2 8" id="KW-0547">Nucleotide-binding</keyword>
<dbReference type="FunFam" id="3.40.50.300:FF:000008">
    <property type="entry name" value="ATP-dependent RNA helicase RhlB"/>
    <property type="match status" value="1"/>
</dbReference>
<dbReference type="Gene3D" id="3.40.50.300">
    <property type="entry name" value="P-loop containing nucleotide triphosphate hydrolases"/>
    <property type="match status" value="2"/>
</dbReference>
<evidence type="ECO:0000259" key="11">
    <source>
        <dbReference type="PROSITE" id="PS51194"/>
    </source>
</evidence>
<dbReference type="OrthoDB" id="196131at2759"/>
<feature type="short sequence motif" description="Q motif" evidence="7">
    <location>
        <begin position="119"/>
        <end position="147"/>
    </location>
</feature>
<gene>
    <name evidence="13" type="ORF">PTT_11425</name>
</gene>
<feature type="compositionally biased region" description="Gly residues" evidence="9">
    <location>
        <begin position="561"/>
        <end position="570"/>
    </location>
</feature>
<evidence type="ECO:0000256" key="6">
    <source>
        <dbReference type="ARBA" id="ARBA00047984"/>
    </source>
</evidence>
<dbReference type="HOGENOM" id="CLU_003041_1_5_1"/>
<dbReference type="Pfam" id="PF00270">
    <property type="entry name" value="DEAD"/>
    <property type="match status" value="1"/>
</dbReference>
<protein>
    <recommendedName>
        <fullName evidence="1">RNA helicase</fullName>
        <ecNumber evidence="1">3.6.4.13</ecNumber>
    </recommendedName>
</protein>
<feature type="domain" description="DEAD-box RNA helicase Q" evidence="12">
    <location>
        <begin position="119"/>
        <end position="147"/>
    </location>
</feature>
<dbReference type="GO" id="GO:0003724">
    <property type="term" value="F:RNA helicase activity"/>
    <property type="evidence" value="ECO:0007669"/>
    <property type="project" value="UniProtKB-EC"/>
</dbReference>
<dbReference type="SMART" id="SM00490">
    <property type="entry name" value="HELICc"/>
    <property type="match status" value="1"/>
</dbReference>
<proteinExistence type="inferred from homology"/>
<dbReference type="KEGG" id="pte:PTT_11425"/>
<dbReference type="AlphaFoldDB" id="E3RRI7"/>
<dbReference type="PANTHER" id="PTHR47958">
    <property type="entry name" value="ATP-DEPENDENT RNA HELICASE DBP3"/>
    <property type="match status" value="1"/>
</dbReference>
<dbReference type="GO" id="GO:0016787">
    <property type="term" value="F:hydrolase activity"/>
    <property type="evidence" value="ECO:0007669"/>
    <property type="project" value="UniProtKB-KW"/>
</dbReference>
<dbReference type="InterPro" id="IPR011545">
    <property type="entry name" value="DEAD/DEAH_box_helicase_dom"/>
</dbReference>
<dbReference type="eggNOG" id="KOG0335">
    <property type="taxonomic scope" value="Eukaryota"/>
</dbReference>
<dbReference type="PROSITE" id="PS00039">
    <property type="entry name" value="DEAD_ATP_HELICASE"/>
    <property type="match status" value="1"/>
</dbReference>
<feature type="region of interest" description="Disordered" evidence="9">
    <location>
        <begin position="1"/>
        <end position="29"/>
    </location>
</feature>
<evidence type="ECO:0000313" key="14">
    <source>
        <dbReference type="Proteomes" id="UP000001067"/>
    </source>
</evidence>
<evidence type="ECO:0000259" key="10">
    <source>
        <dbReference type="PROSITE" id="PS51192"/>
    </source>
</evidence>
<evidence type="ECO:0000256" key="4">
    <source>
        <dbReference type="ARBA" id="ARBA00022806"/>
    </source>
</evidence>
<dbReference type="InterPro" id="IPR014014">
    <property type="entry name" value="RNA_helicase_DEAD_Q_motif"/>
</dbReference>
<keyword evidence="14" id="KW-1185">Reference proteome</keyword>
<dbReference type="InterPro" id="IPR001650">
    <property type="entry name" value="Helicase_C-like"/>
</dbReference>
<evidence type="ECO:0000256" key="1">
    <source>
        <dbReference type="ARBA" id="ARBA00012552"/>
    </source>
</evidence>
<dbReference type="PROSITE" id="PS51192">
    <property type="entry name" value="HELICASE_ATP_BIND_1"/>
    <property type="match status" value="1"/>
</dbReference>
<comment type="catalytic activity">
    <reaction evidence="6">
        <text>ATP + H2O = ADP + phosphate + H(+)</text>
        <dbReference type="Rhea" id="RHEA:13065"/>
        <dbReference type="ChEBI" id="CHEBI:15377"/>
        <dbReference type="ChEBI" id="CHEBI:15378"/>
        <dbReference type="ChEBI" id="CHEBI:30616"/>
        <dbReference type="ChEBI" id="CHEBI:43474"/>
        <dbReference type="ChEBI" id="CHEBI:456216"/>
        <dbReference type="EC" id="3.6.4.13"/>
    </reaction>
</comment>
<reference evidence="13 14" key="1">
    <citation type="journal article" date="2010" name="Genome Biol.">
        <title>A first genome assembly of the barley fungal pathogen Pyrenophora teres f. teres.</title>
        <authorList>
            <person name="Ellwood S.R."/>
            <person name="Liu Z."/>
            <person name="Syme R.A."/>
            <person name="Lai Z."/>
            <person name="Hane J.K."/>
            <person name="Keiper F."/>
            <person name="Moffat C.S."/>
            <person name="Oliver R.P."/>
            <person name="Friesen T.L."/>
        </authorList>
    </citation>
    <scope>NUCLEOTIDE SEQUENCE [LARGE SCALE GENOMIC DNA]</scope>
    <source>
        <strain evidence="13 14">0-1</strain>
    </source>
</reference>
<keyword evidence="5 8" id="KW-0067">ATP-binding</keyword>
<organism evidence="14">
    <name type="scientific">Pyrenophora teres f. teres (strain 0-1)</name>
    <name type="common">Barley net blotch fungus</name>
    <name type="synonym">Drechslera teres f. teres</name>
    <dbReference type="NCBI Taxonomy" id="861557"/>
    <lineage>
        <taxon>Eukaryota</taxon>
        <taxon>Fungi</taxon>
        <taxon>Dikarya</taxon>
        <taxon>Ascomycota</taxon>
        <taxon>Pezizomycotina</taxon>
        <taxon>Dothideomycetes</taxon>
        <taxon>Pleosporomycetidae</taxon>
        <taxon>Pleosporales</taxon>
        <taxon>Pleosporineae</taxon>
        <taxon>Pleosporaceae</taxon>
        <taxon>Pyrenophora</taxon>
    </lineage>
</organism>
<evidence type="ECO:0000259" key="12">
    <source>
        <dbReference type="PROSITE" id="PS51195"/>
    </source>
</evidence>
<dbReference type="PROSITE" id="PS51194">
    <property type="entry name" value="HELICASE_CTER"/>
    <property type="match status" value="1"/>
</dbReference>
<dbReference type="GO" id="GO:0003676">
    <property type="term" value="F:nucleic acid binding"/>
    <property type="evidence" value="ECO:0007669"/>
    <property type="project" value="InterPro"/>
</dbReference>
<feature type="domain" description="Helicase C-terminal" evidence="11">
    <location>
        <begin position="358"/>
        <end position="533"/>
    </location>
</feature>
<dbReference type="EMBL" id="GL534658">
    <property type="protein sequence ID" value="EFQ91667.1"/>
    <property type="molecule type" value="Genomic_DNA"/>
</dbReference>
<name>E3RRI7_PYRTT</name>
<dbReference type="STRING" id="861557.E3RRI7"/>
<evidence type="ECO:0000256" key="2">
    <source>
        <dbReference type="ARBA" id="ARBA00022741"/>
    </source>
</evidence>
<feature type="compositionally biased region" description="Gly residues" evidence="9">
    <location>
        <begin position="543"/>
        <end position="552"/>
    </location>
</feature>
<feature type="compositionally biased region" description="Basic and acidic residues" evidence="9">
    <location>
        <begin position="16"/>
        <end position="29"/>
    </location>
</feature>
<comment type="similarity">
    <text evidence="8">Belongs to the DEAD box helicase family.</text>
</comment>
<feature type="region of interest" description="Disordered" evidence="9">
    <location>
        <begin position="533"/>
        <end position="570"/>
    </location>
</feature>
<keyword evidence="3 8" id="KW-0378">Hydrolase</keyword>
<dbReference type="Proteomes" id="UP000001067">
    <property type="component" value="Unassembled WGS sequence"/>
</dbReference>
<dbReference type="InterPro" id="IPR000629">
    <property type="entry name" value="RNA-helicase_DEAD-box_CS"/>
</dbReference>